<proteinExistence type="predicted"/>
<sequence>MIGADKSILQWVSPNGVVVPLSGHGVVGDPGIWVGSGPEGLGHVDVKALFDAAAMDEGENYLGGVVDHGEIDLPIHILGTSNADFQRRKEHFKSLVPRDRLGWLCAFTTGTGWRMVAARRGSFKPAYGSDPASANGATFDTMLIADKPHARSKDDEDEWANTTGAGTGVLYLYPGPQSPGWPKFVFTGPGRLRLVYAGNDVTMPVTIGVGREIFIDTDTRVQTIRERAARSSDRGRSLWAQMKAQYFPKAIPAGEVTRVRFQITGAGPTTKLWATVPQRHEGLL</sequence>
<dbReference type="AlphaFoldDB" id="A0A1I0UA51"/>
<evidence type="ECO:0000313" key="1">
    <source>
        <dbReference type="EMBL" id="SFA60790.1"/>
    </source>
</evidence>
<name>A0A1I0UA51_9NOCA</name>
<dbReference type="RefSeq" id="WP_068361744.1">
    <property type="nucleotide sequence ID" value="NZ_FOJN01000016.1"/>
</dbReference>
<evidence type="ECO:0000313" key="2">
    <source>
        <dbReference type="Proteomes" id="UP000182054"/>
    </source>
</evidence>
<dbReference type="OrthoDB" id="4407402at2"/>
<dbReference type="GeneID" id="85487290"/>
<dbReference type="EMBL" id="FOJN01000016">
    <property type="protein sequence ID" value="SFA60790.1"/>
    <property type="molecule type" value="Genomic_DNA"/>
</dbReference>
<gene>
    <name evidence="1" type="ORF">SAMN05444374_11624</name>
</gene>
<organism evidence="1 2">
    <name type="scientific">Rhodococcoides kroppenstedtii</name>
    <dbReference type="NCBI Taxonomy" id="293050"/>
    <lineage>
        <taxon>Bacteria</taxon>
        <taxon>Bacillati</taxon>
        <taxon>Actinomycetota</taxon>
        <taxon>Actinomycetes</taxon>
        <taxon>Mycobacteriales</taxon>
        <taxon>Nocardiaceae</taxon>
        <taxon>Rhodococcoides</taxon>
    </lineage>
</organism>
<accession>A0A1I0UA51</accession>
<dbReference type="Proteomes" id="UP000182054">
    <property type="component" value="Unassembled WGS sequence"/>
</dbReference>
<reference evidence="1 2" key="1">
    <citation type="submission" date="2016-10" db="EMBL/GenBank/DDBJ databases">
        <authorList>
            <person name="de Groot N.N."/>
        </authorList>
    </citation>
    <scope>NUCLEOTIDE SEQUENCE [LARGE SCALE GENOMIC DNA]</scope>
    <source>
        <strain evidence="1 2">DSM 44908</strain>
    </source>
</reference>
<protein>
    <submittedName>
        <fullName evidence="1">Uncharacterized protein</fullName>
    </submittedName>
</protein>